<proteinExistence type="predicted"/>
<keyword evidence="1" id="KW-0175">Coiled coil</keyword>
<evidence type="ECO:0000313" key="2">
    <source>
        <dbReference type="EMBL" id="KKD39645.1"/>
    </source>
</evidence>
<accession>A0A0F5YN93</accession>
<name>A0A0F5YN93_9CYAN</name>
<evidence type="ECO:0000313" key="3">
    <source>
        <dbReference type="Proteomes" id="UP000033607"/>
    </source>
</evidence>
<dbReference type="AlphaFoldDB" id="A0A0F5YN93"/>
<gene>
    <name evidence="2" type="ORF">WN50_02210</name>
</gene>
<dbReference type="OrthoDB" id="476945at2"/>
<dbReference type="RefSeq" id="WP_046276868.1">
    <property type="nucleotide sequence ID" value="NZ_LATL02000028.1"/>
</dbReference>
<sequence length="474" mass="55693">MNTDLLLQLKREFQILVEQMKIVFCPQNDIQPHAYDILQFKVPLQNLRSRLQTEKQNHANFGDLDKLEILWADEQTKQKWHQKRDQQEELLERLLIHDNLLLCFSDFIRYNSHRDPFNLISLLHHLLEFMAIDIRRYTHFPHLAIAYEGIEALQSNIRQFINRLKKQLTPAEKQKQKRFYSLILELEEYQSIIQPQTELFSQEKAELEQQKQQWYQQQEELKNRQQAEFEQQKAWLEEQKAALKREQEALILPKIDSFSPLKSELKLDKKPANRPRMSLSPLLLLAFVTAILGGIQFLPKASVNSQQKMSVLAENQPLELRLKSAQALAREASQTVENPPLSLTAWKEAQGKWQDAIAVLEEMPESQVKSEPVQQQLAIYQEDYNWASQKLIQEQTAIANFKTAQKLGLEASVLVKNPRNSLEVWQQAQNQWQTAINLLETIPNDALIAPQVQEKLVFYRLNSQEIEKRIMNYE</sequence>
<dbReference type="Proteomes" id="UP000033607">
    <property type="component" value="Unassembled WGS sequence"/>
</dbReference>
<protein>
    <submittedName>
        <fullName evidence="2">Uncharacterized protein</fullName>
    </submittedName>
</protein>
<comment type="caution">
    <text evidence="2">The sequence shown here is derived from an EMBL/GenBank/DDBJ whole genome shotgun (WGS) entry which is preliminary data.</text>
</comment>
<dbReference type="EMBL" id="LATL02000028">
    <property type="protein sequence ID" value="KKD39645.1"/>
    <property type="molecule type" value="Genomic_DNA"/>
</dbReference>
<evidence type="ECO:0000256" key="1">
    <source>
        <dbReference type="SAM" id="Coils"/>
    </source>
</evidence>
<feature type="coiled-coil region" evidence="1">
    <location>
        <begin position="204"/>
        <end position="246"/>
    </location>
</feature>
<organism evidence="2 3">
    <name type="scientific">Limnoraphis robusta CS-951</name>
    <dbReference type="NCBI Taxonomy" id="1637645"/>
    <lineage>
        <taxon>Bacteria</taxon>
        <taxon>Bacillati</taxon>
        <taxon>Cyanobacteriota</taxon>
        <taxon>Cyanophyceae</taxon>
        <taxon>Oscillatoriophycideae</taxon>
        <taxon>Oscillatoriales</taxon>
        <taxon>Sirenicapillariaceae</taxon>
        <taxon>Limnoraphis</taxon>
    </lineage>
</organism>
<reference evidence="2 3" key="1">
    <citation type="submission" date="2015-06" db="EMBL/GenBank/DDBJ databases">
        <title>Draft genome assembly of filamentous brackish cyanobacterium Limnoraphis robusta strain CS-951.</title>
        <authorList>
            <person name="Willis A."/>
            <person name="Parks M."/>
            <person name="Burford M.A."/>
        </authorList>
    </citation>
    <scope>NUCLEOTIDE SEQUENCE [LARGE SCALE GENOMIC DNA]</scope>
    <source>
        <strain evidence="2 3">CS-951</strain>
    </source>
</reference>